<dbReference type="InterPro" id="IPR036047">
    <property type="entry name" value="F-box-like_dom_sf"/>
</dbReference>
<feature type="compositionally biased region" description="Basic and acidic residues" evidence="2">
    <location>
        <begin position="436"/>
        <end position="450"/>
    </location>
</feature>
<feature type="compositionally biased region" description="Basic and acidic residues" evidence="2">
    <location>
        <begin position="177"/>
        <end position="190"/>
    </location>
</feature>
<feature type="compositionally biased region" description="Polar residues" evidence="2">
    <location>
        <begin position="191"/>
        <end position="210"/>
    </location>
</feature>
<dbReference type="InterPro" id="IPR032675">
    <property type="entry name" value="LRR_dom_sf"/>
</dbReference>
<sequence length="890" mass="100002">MTSYESSGGATNSKSSISLIESVSLAASSLFIFFVAPGRRHDSILYKSSSVSLELIIRKCGIMLPRQTCATLCAYFVKKWGTKWRRFKPGTVSRIELFGSISFLFRSFWLLLRSIECNYNIAPYWKWSKNFCADYVVIRKACKKSMRHHGNWISCSACPASEHFAKYLNILKARNDTSDDNTRDVSKQQHENGTAKASQVNRGKKLITNNKSSPIKQLQNKLFNNNNQNNNSSNNANHVVKDDACATDTLNNSSSNNTIKDNHAAPPVTARLIPKTNHRIPSGIFRATTVSIDYDDVQLDDVDNTPHQCNKSPTIEWDELALDKRQAYSANECKSIQQLFADPRFLHKHFFKYFEPIDCCQLAQVCKLWRDELYSHPHYWRDLVMVIDCHRLRREYSLQATSEQCSKQTINGFRANVVADSTTNSTCRTSSINNVDDTKQSIKSDAHRQSSDWPSPPGSVTPSPQLDELDEAFHSQDIMRAHNSKPNTISEELDINNNDMHDSEVNRQQHQQIDNPVVERNSVSKSNEPMTTTNRASTSSASLISGMSHTGSSTGSVASSLDKRRVQLYESFDKRNFDSICLLGASDEDIIDFITNIPASRLRGITYGSITNSSVTNKGVEVFMSALPNLNSIELSGCNDITNSLNFSSLRHMNKLCVTDCINIADGFITRIHQVLSQLDELTLQSYHITDASMDYLQSQLTHSRLRVLELPNCKEITNESVVMLSRVFPDLEVLSLSGSSKISDEGIEVLAEHAHCLRRLDISWCSKITDAALECIACDLSDSLNELIVDRCIHVTDVGLGYLSTMPNLHVLSLRWCQQITDLGLETLISMRTMTSLSIAGCHQITMRSLLCLVRSPKLAELELTNCPSVSFELLNYLQRNLPRCVITF</sequence>
<dbReference type="EMBL" id="JAIFTH010000723">
    <property type="protein sequence ID" value="KAG9509033.1"/>
    <property type="molecule type" value="Genomic_DNA"/>
</dbReference>
<evidence type="ECO:0000313" key="5">
    <source>
        <dbReference type="Proteomes" id="UP000825002"/>
    </source>
</evidence>
<dbReference type="PANTHER" id="PTHR13318">
    <property type="entry name" value="PARTNER OF PAIRED, ISOFORM B-RELATED"/>
    <property type="match status" value="1"/>
</dbReference>
<dbReference type="InterPro" id="IPR006553">
    <property type="entry name" value="Leu-rich_rpt_Cys-con_subtyp"/>
</dbReference>
<evidence type="ECO:0000256" key="2">
    <source>
        <dbReference type="SAM" id="MobiDB-lite"/>
    </source>
</evidence>
<organism evidence="4 5">
    <name type="scientific">Fragariocoptes setiger</name>
    <dbReference type="NCBI Taxonomy" id="1670756"/>
    <lineage>
        <taxon>Eukaryota</taxon>
        <taxon>Metazoa</taxon>
        <taxon>Ecdysozoa</taxon>
        <taxon>Arthropoda</taxon>
        <taxon>Chelicerata</taxon>
        <taxon>Arachnida</taxon>
        <taxon>Acari</taxon>
        <taxon>Acariformes</taxon>
        <taxon>Trombidiformes</taxon>
        <taxon>Prostigmata</taxon>
        <taxon>Eupodina</taxon>
        <taxon>Eriophyoidea</taxon>
        <taxon>Phytoptidae</taxon>
        <taxon>Fragariocoptes</taxon>
    </lineage>
</organism>
<feature type="region of interest" description="Disordered" evidence="2">
    <location>
        <begin position="424"/>
        <end position="466"/>
    </location>
</feature>
<dbReference type="Pfam" id="PF13516">
    <property type="entry name" value="LRR_6"/>
    <property type="match status" value="1"/>
</dbReference>
<feature type="compositionally biased region" description="Polar residues" evidence="2">
    <location>
        <begin position="424"/>
        <end position="435"/>
    </location>
</feature>
<evidence type="ECO:0000313" key="4">
    <source>
        <dbReference type="EMBL" id="KAG9509033.1"/>
    </source>
</evidence>
<feature type="region of interest" description="Disordered" evidence="2">
    <location>
        <begin position="503"/>
        <end position="557"/>
    </location>
</feature>
<feature type="domain" description="F-box/LRR-repeat protein 15-like leucin rich repeat" evidence="3">
    <location>
        <begin position="624"/>
        <end position="778"/>
    </location>
</feature>
<feature type="compositionally biased region" description="Polar residues" evidence="2">
    <location>
        <begin position="521"/>
        <end position="530"/>
    </location>
</feature>
<feature type="compositionally biased region" description="Low complexity" evidence="2">
    <location>
        <begin position="531"/>
        <end position="556"/>
    </location>
</feature>
<proteinExistence type="predicted"/>
<evidence type="ECO:0000259" key="3">
    <source>
        <dbReference type="Pfam" id="PF25372"/>
    </source>
</evidence>
<dbReference type="PANTHER" id="PTHR13318:SF193">
    <property type="entry name" value="F-BOX_LRR-REPEAT PROTEIN 16"/>
    <property type="match status" value="1"/>
</dbReference>
<dbReference type="Pfam" id="PF25372">
    <property type="entry name" value="DUF7885"/>
    <property type="match status" value="1"/>
</dbReference>
<comment type="caution">
    <text evidence="4">The sequence shown here is derived from an EMBL/GenBank/DDBJ whole genome shotgun (WGS) entry which is preliminary data.</text>
</comment>
<keyword evidence="5" id="KW-1185">Reference proteome</keyword>
<accession>A0ABQ7S6J4</accession>
<dbReference type="Gene3D" id="3.80.10.10">
    <property type="entry name" value="Ribonuclease Inhibitor"/>
    <property type="match status" value="3"/>
</dbReference>
<protein>
    <submittedName>
        <fullName evidence="4">F-box/LRR-repeat protein 16</fullName>
    </submittedName>
</protein>
<gene>
    <name evidence="4" type="primary">Fbxl16</name>
    <name evidence="4" type="ORF">GZH46_02460</name>
</gene>
<dbReference type="InterPro" id="IPR057207">
    <property type="entry name" value="FBXL15_LRR"/>
</dbReference>
<dbReference type="SUPFAM" id="SSF81383">
    <property type="entry name" value="F-box domain"/>
    <property type="match status" value="1"/>
</dbReference>
<name>A0ABQ7S6J4_9ACAR</name>
<evidence type="ECO:0000256" key="1">
    <source>
        <dbReference type="ARBA" id="ARBA00022786"/>
    </source>
</evidence>
<keyword evidence="1" id="KW-0833">Ubl conjugation pathway</keyword>
<reference evidence="4 5" key="1">
    <citation type="submission" date="2020-10" db="EMBL/GenBank/DDBJ databases">
        <authorList>
            <person name="Klimov P.B."/>
            <person name="Dyachkov S.M."/>
            <person name="Chetverikov P.E."/>
        </authorList>
    </citation>
    <scope>NUCLEOTIDE SEQUENCE [LARGE SCALE GENOMIC DNA]</scope>
    <source>
        <strain evidence="4">BMOC 18-1129-001#AD2665</strain>
        <tissue evidence="4">Entire mites</tissue>
    </source>
</reference>
<feature type="region of interest" description="Disordered" evidence="2">
    <location>
        <begin position="177"/>
        <end position="210"/>
    </location>
</feature>
<dbReference type="SUPFAM" id="SSF52047">
    <property type="entry name" value="RNI-like"/>
    <property type="match status" value="1"/>
</dbReference>
<dbReference type="Proteomes" id="UP000825002">
    <property type="component" value="Unassembled WGS sequence"/>
</dbReference>
<dbReference type="InterPro" id="IPR001611">
    <property type="entry name" value="Leu-rich_rpt"/>
</dbReference>
<dbReference type="SMART" id="SM00367">
    <property type="entry name" value="LRR_CC"/>
    <property type="match status" value="7"/>
</dbReference>